<dbReference type="Proteomes" id="UP001359559">
    <property type="component" value="Unassembled WGS sequence"/>
</dbReference>
<name>A0AAN9ITA3_CLITE</name>
<evidence type="ECO:0000313" key="4">
    <source>
        <dbReference type="Proteomes" id="UP001359559"/>
    </source>
</evidence>
<feature type="region of interest" description="Disordered" evidence="1">
    <location>
        <begin position="84"/>
        <end position="178"/>
    </location>
</feature>
<dbReference type="EMBL" id="JAYKXN010000005">
    <property type="protein sequence ID" value="KAK7285893.1"/>
    <property type="molecule type" value="Genomic_DNA"/>
</dbReference>
<dbReference type="PANTHER" id="PTHR46450">
    <property type="entry name" value="INACTIVE HISTONE-LYSINE N-METHYLTRANSFERASE SUVR1-RELATED"/>
    <property type="match status" value="1"/>
</dbReference>
<evidence type="ECO:0000313" key="3">
    <source>
        <dbReference type="EMBL" id="KAK7285893.1"/>
    </source>
</evidence>
<feature type="compositionally biased region" description="Polar residues" evidence="1">
    <location>
        <begin position="159"/>
        <end position="178"/>
    </location>
</feature>
<dbReference type="AlphaFoldDB" id="A0AAN9ITA3"/>
<proteinExistence type="predicted"/>
<accession>A0AAN9ITA3</accession>
<dbReference type="Gene3D" id="1.10.8.850">
    <property type="entry name" value="Histone-lysine N methyltransferase , C-terminal domain-like"/>
    <property type="match status" value="1"/>
</dbReference>
<evidence type="ECO:0000256" key="1">
    <source>
        <dbReference type="SAM" id="MobiDB-lite"/>
    </source>
</evidence>
<protein>
    <recommendedName>
        <fullName evidence="2">WIYLD domain-containing protein</fullName>
    </recommendedName>
</protein>
<dbReference type="Pfam" id="PF10440">
    <property type="entry name" value="WIYLD"/>
    <property type="match status" value="1"/>
</dbReference>
<comment type="caution">
    <text evidence="3">The sequence shown here is derived from an EMBL/GenBank/DDBJ whole genome shotgun (WGS) entry which is preliminary data.</text>
</comment>
<gene>
    <name evidence="3" type="ORF">RJT34_20678</name>
</gene>
<keyword evidence="4" id="KW-1185">Reference proteome</keyword>
<evidence type="ECO:0000259" key="2">
    <source>
        <dbReference type="Pfam" id="PF10440"/>
    </source>
</evidence>
<dbReference type="InterPro" id="IPR043017">
    <property type="entry name" value="WIYLD_dom_sf"/>
</dbReference>
<organism evidence="3 4">
    <name type="scientific">Clitoria ternatea</name>
    <name type="common">Butterfly pea</name>
    <dbReference type="NCBI Taxonomy" id="43366"/>
    <lineage>
        <taxon>Eukaryota</taxon>
        <taxon>Viridiplantae</taxon>
        <taxon>Streptophyta</taxon>
        <taxon>Embryophyta</taxon>
        <taxon>Tracheophyta</taxon>
        <taxon>Spermatophyta</taxon>
        <taxon>Magnoliopsida</taxon>
        <taxon>eudicotyledons</taxon>
        <taxon>Gunneridae</taxon>
        <taxon>Pentapetalae</taxon>
        <taxon>rosids</taxon>
        <taxon>fabids</taxon>
        <taxon>Fabales</taxon>
        <taxon>Fabaceae</taxon>
        <taxon>Papilionoideae</taxon>
        <taxon>50 kb inversion clade</taxon>
        <taxon>NPAAA clade</taxon>
        <taxon>indigoferoid/millettioid clade</taxon>
        <taxon>Phaseoleae</taxon>
        <taxon>Clitoria</taxon>
    </lineage>
</organism>
<dbReference type="InterPro" id="IPR018848">
    <property type="entry name" value="WIYLD_domain"/>
</dbReference>
<feature type="domain" description="WIYLD" evidence="2">
    <location>
        <begin position="5"/>
        <end position="62"/>
    </location>
</feature>
<sequence length="178" mass="20298">MANIKRDERLDKAINFMRVLDISEEEVKPVLFALLRMYNGNWQLIEDDSYQTLVDAYLNYKEDKGGEEKSKAGENPMRKLVLADEDEHSIPSMGNSSQKLCVEHKKMSPEPSTSMQNMIPKANANAPCWETNDRKSYSKKTSTRPEMEPVMPNKKPKLQDTSNPNGRIASDQSLLAKF</sequence>
<reference evidence="3 4" key="1">
    <citation type="submission" date="2024-01" db="EMBL/GenBank/DDBJ databases">
        <title>The genomes of 5 underutilized Papilionoideae crops provide insights into root nodulation and disease resistance.</title>
        <authorList>
            <person name="Yuan L."/>
        </authorList>
    </citation>
    <scope>NUCLEOTIDE SEQUENCE [LARGE SCALE GENOMIC DNA]</scope>
    <source>
        <strain evidence="3">LY-2023</strain>
        <tissue evidence="3">Leaf</tissue>
    </source>
</reference>
<dbReference type="PANTHER" id="PTHR46450:SF24">
    <property type="entry name" value="HISTONE-LYSINE N-METHYLTRANSFERASE SUVR4"/>
    <property type="match status" value="1"/>
</dbReference>